<sequence length="105" mass="12314">MQLQQICQYMLQEKVKEIGQRLWKFSDLLSALKFAYSHNQRKLNLQTVRVMIDPSVTHYVAPSDFETTNPLIEEQALRLRQTDKDSSLRISLFSKKTSNSNRLLI</sequence>
<accession>A0A8J8NA68</accession>
<evidence type="ECO:0000313" key="1">
    <source>
        <dbReference type="EMBL" id="TNV70976.1"/>
    </source>
</evidence>
<comment type="caution">
    <text evidence="1">The sequence shown here is derived from an EMBL/GenBank/DDBJ whole genome shotgun (WGS) entry which is preliminary data.</text>
</comment>
<gene>
    <name evidence="1" type="ORF">FGO68_gene10018</name>
</gene>
<dbReference type="AlphaFoldDB" id="A0A8J8NA68"/>
<protein>
    <submittedName>
        <fullName evidence="1">Uncharacterized protein</fullName>
    </submittedName>
</protein>
<evidence type="ECO:0000313" key="2">
    <source>
        <dbReference type="Proteomes" id="UP000785679"/>
    </source>
</evidence>
<keyword evidence="2" id="KW-1185">Reference proteome</keyword>
<dbReference type="Proteomes" id="UP000785679">
    <property type="component" value="Unassembled WGS sequence"/>
</dbReference>
<reference evidence="1" key="1">
    <citation type="submission" date="2019-06" db="EMBL/GenBank/DDBJ databases">
        <authorList>
            <person name="Zheng W."/>
        </authorList>
    </citation>
    <scope>NUCLEOTIDE SEQUENCE</scope>
    <source>
        <strain evidence="1">QDHG01</strain>
    </source>
</reference>
<name>A0A8J8NA68_HALGN</name>
<proteinExistence type="predicted"/>
<organism evidence="1 2">
    <name type="scientific">Halteria grandinella</name>
    <dbReference type="NCBI Taxonomy" id="5974"/>
    <lineage>
        <taxon>Eukaryota</taxon>
        <taxon>Sar</taxon>
        <taxon>Alveolata</taxon>
        <taxon>Ciliophora</taxon>
        <taxon>Intramacronucleata</taxon>
        <taxon>Spirotrichea</taxon>
        <taxon>Stichotrichia</taxon>
        <taxon>Sporadotrichida</taxon>
        <taxon>Halteriidae</taxon>
        <taxon>Halteria</taxon>
    </lineage>
</organism>
<dbReference type="EMBL" id="RRYP01031362">
    <property type="protein sequence ID" value="TNV70976.1"/>
    <property type="molecule type" value="Genomic_DNA"/>
</dbReference>